<gene>
    <name evidence="2" type="ORF">BDD43_3362</name>
</gene>
<reference evidence="2 3" key="1">
    <citation type="submission" date="2018-10" db="EMBL/GenBank/DDBJ databases">
        <title>Genomic Encyclopedia of Archaeal and Bacterial Type Strains, Phase II (KMG-II): from individual species to whole genera.</title>
        <authorList>
            <person name="Goeker M."/>
        </authorList>
    </citation>
    <scope>NUCLEOTIDE SEQUENCE [LARGE SCALE GENOMIC DNA]</scope>
    <source>
        <strain evidence="2 3">DSM 18602</strain>
    </source>
</reference>
<organism evidence="2 3">
    <name type="scientific">Mucilaginibacter gracilis</name>
    <dbReference type="NCBI Taxonomy" id="423350"/>
    <lineage>
        <taxon>Bacteria</taxon>
        <taxon>Pseudomonadati</taxon>
        <taxon>Bacteroidota</taxon>
        <taxon>Sphingobacteriia</taxon>
        <taxon>Sphingobacteriales</taxon>
        <taxon>Sphingobacteriaceae</taxon>
        <taxon>Mucilaginibacter</taxon>
    </lineage>
</organism>
<name>A0A495J2H2_9SPHI</name>
<accession>A0A495J2H2</accession>
<evidence type="ECO:0000313" key="2">
    <source>
        <dbReference type="EMBL" id="RKR83160.1"/>
    </source>
</evidence>
<protein>
    <submittedName>
        <fullName evidence="2">Uncharacterized protein</fullName>
    </submittedName>
</protein>
<keyword evidence="1" id="KW-0812">Transmembrane</keyword>
<dbReference type="EMBL" id="RBKU01000001">
    <property type="protein sequence ID" value="RKR83160.1"/>
    <property type="molecule type" value="Genomic_DNA"/>
</dbReference>
<comment type="caution">
    <text evidence="2">The sequence shown here is derived from an EMBL/GenBank/DDBJ whole genome shotgun (WGS) entry which is preliminary data.</text>
</comment>
<dbReference type="AlphaFoldDB" id="A0A495J2H2"/>
<evidence type="ECO:0000256" key="1">
    <source>
        <dbReference type="SAM" id="Phobius"/>
    </source>
</evidence>
<sequence>MLKSVHKKRAEYEYSTLHLPMKNMPCKGQYKYSYTFLNCKIIVNVFYIKKTMCKMCYGLFTRFLSISICIIPSTMPTLGTYMCLIAAHFIKVM</sequence>
<keyword evidence="1" id="KW-0472">Membrane</keyword>
<proteinExistence type="predicted"/>
<keyword evidence="1" id="KW-1133">Transmembrane helix</keyword>
<dbReference type="Proteomes" id="UP000268007">
    <property type="component" value="Unassembled WGS sequence"/>
</dbReference>
<evidence type="ECO:0000313" key="3">
    <source>
        <dbReference type="Proteomes" id="UP000268007"/>
    </source>
</evidence>
<keyword evidence="3" id="KW-1185">Reference proteome</keyword>
<feature type="transmembrane region" description="Helical" evidence="1">
    <location>
        <begin position="59"/>
        <end position="90"/>
    </location>
</feature>